<gene>
    <name evidence="1" type="ORF">T9A_02481</name>
</gene>
<protein>
    <submittedName>
        <fullName evidence="1">Uncharacterized protein</fullName>
    </submittedName>
</protein>
<dbReference type="EMBL" id="ARXU01000010">
    <property type="protein sequence ID" value="KGD60525.1"/>
    <property type="molecule type" value="Genomic_DNA"/>
</dbReference>
<reference evidence="1 2" key="1">
    <citation type="submission" date="2012-09" db="EMBL/GenBank/DDBJ databases">
        <title>Genome Sequence of alkane-degrading Bacterium Alcanivorax jadensis T9.</title>
        <authorList>
            <person name="Lai Q."/>
            <person name="Shao Z."/>
        </authorList>
    </citation>
    <scope>NUCLEOTIDE SEQUENCE [LARGE SCALE GENOMIC DNA]</scope>
    <source>
        <strain evidence="1 2">T9</strain>
    </source>
</reference>
<evidence type="ECO:0000313" key="1">
    <source>
        <dbReference type="EMBL" id="KGD60525.1"/>
    </source>
</evidence>
<name>A0ABR4WBC7_9GAMM</name>
<sequence>MDQCGCIWGALFRGMPVLDIVFVNCKNSAVKRLQCTFGISKVAVDSVYAYKHLIGIRLLQFAALCTVYDDNNDTK</sequence>
<organism evidence="1 2">
    <name type="scientific">Alcanivorax jadensis T9</name>
    <dbReference type="NCBI Taxonomy" id="1177181"/>
    <lineage>
        <taxon>Bacteria</taxon>
        <taxon>Pseudomonadati</taxon>
        <taxon>Pseudomonadota</taxon>
        <taxon>Gammaproteobacteria</taxon>
        <taxon>Oceanospirillales</taxon>
        <taxon>Alcanivoracaceae</taxon>
        <taxon>Alcanivorax</taxon>
    </lineage>
</organism>
<dbReference type="Proteomes" id="UP000029443">
    <property type="component" value="Unassembled WGS sequence"/>
</dbReference>
<accession>A0ABR4WBC7</accession>
<evidence type="ECO:0000313" key="2">
    <source>
        <dbReference type="Proteomes" id="UP000029443"/>
    </source>
</evidence>
<keyword evidence="2" id="KW-1185">Reference proteome</keyword>
<proteinExistence type="predicted"/>
<comment type="caution">
    <text evidence="1">The sequence shown here is derived from an EMBL/GenBank/DDBJ whole genome shotgun (WGS) entry which is preliminary data.</text>
</comment>